<dbReference type="EMBL" id="FOPP01000006">
    <property type="protein sequence ID" value="SFH16961.1"/>
    <property type="molecule type" value="Genomic_DNA"/>
</dbReference>
<organism evidence="2 3">
    <name type="scientific">Pedobacter insulae</name>
    <dbReference type="NCBI Taxonomy" id="414048"/>
    <lineage>
        <taxon>Bacteria</taxon>
        <taxon>Pseudomonadati</taxon>
        <taxon>Bacteroidota</taxon>
        <taxon>Sphingobacteriia</taxon>
        <taxon>Sphingobacteriales</taxon>
        <taxon>Sphingobacteriaceae</taxon>
        <taxon>Pedobacter</taxon>
    </lineage>
</organism>
<proteinExistence type="predicted"/>
<keyword evidence="1" id="KW-0812">Transmembrane</keyword>
<keyword evidence="1" id="KW-1133">Transmembrane helix</keyword>
<keyword evidence="3" id="KW-1185">Reference proteome</keyword>
<protein>
    <submittedName>
        <fullName evidence="2">Uncharacterized protein</fullName>
    </submittedName>
</protein>
<accession>A0A1I2XY09</accession>
<dbReference type="STRING" id="414048.SAMN04489864_10640"/>
<name>A0A1I2XY09_9SPHI</name>
<sequence length="35" mass="4148">MNSFEQFTLIIGLLAVLFEAIKHLKEKIKQWFSHS</sequence>
<reference evidence="2 3" key="1">
    <citation type="submission" date="2016-10" db="EMBL/GenBank/DDBJ databases">
        <authorList>
            <person name="de Groot N.N."/>
        </authorList>
    </citation>
    <scope>NUCLEOTIDE SEQUENCE [LARGE SCALE GENOMIC DNA]</scope>
    <source>
        <strain evidence="2 3">DSM 18684</strain>
    </source>
</reference>
<gene>
    <name evidence="2" type="ORF">SAMN04489864_10640</name>
</gene>
<feature type="transmembrane region" description="Helical" evidence="1">
    <location>
        <begin position="6"/>
        <end position="24"/>
    </location>
</feature>
<evidence type="ECO:0000313" key="3">
    <source>
        <dbReference type="Proteomes" id="UP000199666"/>
    </source>
</evidence>
<dbReference type="AlphaFoldDB" id="A0A1I2XY09"/>
<evidence type="ECO:0000256" key="1">
    <source>
        <dbReference type="SAM" id="Phobius"/>
    </source>
</evidence>
<evidence type="ECO:0000313" key="2">
    <source>
        <dbReference type="EMBL" id="SFH16961.1"/>
    </source>
</evidence>
<keyword evidence="1" id="KW-0472">Membrane</keyword>
<dbReference type="Proteomes" id="UP000199666">
    <property type="component" value="Unassembled WGS sequence"/>
</dbReference>